<dbReference type="GO" id="GO:0046872">
    <property type="term" value="F:metal ion binding"/>
    <property type="evidence" value="ECO:0007669"/>
    <property type="project" value="UniProtKB-KW"/>
</dbReference>
<evidence type="ECO:0000256" key="4">
    <source>
        <dbReference type="ARBA" id="ARBA00022801"/>
    </source>
</evidence>
<dbReference type="PANTHER" id="PTHR13832">
    <property type="entry name" value="PROTEIN PHOSPHATASE 2C"/>
    <property type="match status" value="1"/>
</dbReference>
<dbReference type="SUPFAM" id="SSF81606">
    <property type="entry name" value="PP2C-like"/>
    <property type="match status" value="1"/>
</dbReference>
<keyword evidence="6" id="KW-0464">Manganese</keyword>
<gene>
    <name evidence="10" type="ORF">RU96_GL000657</name>
</gene>
<name>A0A1L8R4Q8_9ENTE</name>
<evidence type="ECO:0000256" key="6">
    <source>
        <dbReference type="ARBA" id="ARBA00023211"/>
    </source>
</evidence>
<dbReference type="SMART" id="SM00332">
    <property type="entry name" value="PP2Cc"/>
    <property type="match status" value="1"/>
</dbReference>
<dbReference type="AlphaFoldDB" id="A0A1L8R4Q8"/>
<evidence type="ECO:0000313" key="10">
    <source>
        <dbReference type="EMBL" id="OJG14744.1"/>
    </source>
</evidence>
<dbReference type="OrthoDB" id="9801841at2"/>
<evidence type="ECO:0000313" key="11">
    <source>
        <dbReference type="Proteomes" id="UP000182835"/>
    </source>
</evidence>
<evidence type="ECO:0000256" key="1">
    <source>
        <dbReference type="ARBA" id="ARBA00001936"/>
    </source>
</evidence>
<organism evidence="10 11">
    <name type="scientific">Enterococcus canintestini</name>
    <dbReference type="NCBI Taxonomy" id="317010"/>
    <lineage>
        <taxon>Bacteria</taxon>
        <taxon>Bacillati</taxon>
        <taxon>Bacillota</taxon>
        <taxon>Bacilli</taxon>
        <taxon>Lactobacillales</taxon>
        <taxon>Enterococcaceae</taxon>
        <taxon>Enterococcus</taxon>
    </lineage>
</organism>
<comment type="catalytic activity">
    <reaction evidence="8">
        <text>O-phospho-L-threonyl-[protein] + H2O = L-threonyl-[protein] + phosphate</text>
        <dbReference type="Rhea" id="RHEA:47004"/>
        <dbReference type="Rhea" id="RHEA-COMP:11060"/>
        <dbReference type="Rhea" id="RHEA-COMP:11605"/>
        <dbReference type="ChEBI" id="CHEBI:15377"/>
        <dbReference type="ChEBI" id="CHEBI:30013"/>
        <dbReference type="ChEBI" id="CHEBI:43474"/>
        <dbReference type="ChEBI" id="CHEBI:61977"/>
        <dbReference type="EC" id="3.1.3.16"/>
    </reaction>
</comment>
<comment type="cofactor">
    <cofactor evidence="1">
        <name>Mn(2+)</name>
        <dbReference type="ChEBI" id="CHEBI:29035"/>
    </cofactor>
</comment>
<dbReference type="InterPro" id="IPR036457">
    <property type="entry name" value="PPM-type-like_dom_sf"/>
</dbReference>
<dbReference type="InterPro" id="IPR015655">
    <property type="entry name" value="PP2C"/>
</dbReference>
<keyword evidence="5" id="KW-0904">Protein phosphatase</keyword>
<proteinExistence type="predicted"/>
<evidence type="ECO:0000259" key="9">
    <source>
        <dbReference type="PROSITE" id="PS51746"/>
    </source>
</evidence>
<protein>
    <recommendedName>
        <fullName evidence="2">protein-serine/threonine phosphatase</fullName>
        <ecNumber evidence="2">3.1.3.16</ecNumber>
    </recommendedName>
</protein>
<sequence length="247" mass="26687">MQISFQTDVGKKRNSNQDYVAVFKNQAAITLAILADGMGGHQAGDVASKMAVEGIGAKWQETAIDSPEKACSWFVTAIQAANDAVYELGQEKPELQGMGTTIVCVAVFAEEFALAHVGDSRMYLVRDHEITQLTEDHSLVNELVRSGEITQEMAAVHPRRNVLTRSVGMPGLVEVDIASHFYKDGDYLLLASDGLTNMLTDDVIKWIIDEPISLDEKVQKLISGANDAGGADNITVLLIEIGGTAHD</sequence>
<evidence type="ECO:0000256" key="3">
    <source>
        <dbReference type="ARBA" id="ARBA00022723"/>
    </source>
</evidence>
<dbReference type="PROSITE" id="PS51746">
    <property type="entry name" value="PPM_2"/>
    <property type="match status" value="1"/>
</dbReference>
<dbReference type="InterPro" id="IPR001932">
    <property type="entry name" value="PPM-type_phosphatase-like_dom"/>
</dbReference>
<dbReference type="Gene3D" id="3.60.40.10">
    <property type="entry name" value="PPM-type phosphatase domain"/>
    <property type="match status" value="1"/>
</dbReference>
<dbReference type="PANTHER" id="PTHR13832:SF860">
    <property type="entry name" value="PROTEIN PHOSPHATASE PHPP"/>
    <property type="match status" value="1"/>
</dbReference>
<dbReference type="RefSeq" id="WP_071865191.1">
    <property type="nucleotide sequence ID" value="NZ_JBHLVQ010000003.1"/>
</dbReference>
<dbReference type="Proteomes" id="UP000182835">
    <property type="component" value="Unassembled WGS sequence"/>
</dbReference>
<keyword evidence="4" id="KW-0378">Hydrolase</keyword>
<dbReference type="CDD" id="cd00143">
    <property type="entry name" value="PP2Cc"/>
    <property type="match status" value="1"/>
</dbReference>
<comment type="catalytic activity">
    <reaction evidence="7">
        <text>O-phospho-L-seryl-[protein] + H2O = L-seryl-[protein] + phosphate</text>
        <dbReference type="Rhea" id="RHEA:20629"/>
        <dbReference type="Rhea" id="RHEA-COMP:9863"/>
        <dbReference type="Rhea" id="RHEA-COMP:11604"/>
        <dbReference type="ChEBI" id="CHEBI:15377"/>
        <dbReference type="ChEBI" id="CHEBI:29999"/>
        <dbReference type="ChEBI" id="CHEBI:43474"/>
        <dbReference type="ChEBI" id="CHEBI:83421"/>
        <dbReference type="EC" id="3.1.3.16"/>
    </reaction>
</comment>
<evidence type="ECO:0000256" key="5">
    <source>
        <dbReference type="ARBA" id="ARBA00022912"/>
    </source>
</evidence>
<dbReference type="EC" id="3.1.3.16" evidence="2"/>
<comment type="caution">
    <text evidence="10">The sequence shown here is derived from an EMBL/GenBank/DDBJ whole genome shotgun (WGS) entry which is preliminary data.</text>
</comment>
<evidence type="ECO:0000256" key="8">
    <source>
        <dbReference type="ARBA" id="ARBA00048336"/>
    </source>
</evidence>
<dbReference type="SMART" id="SM00331">
    <property type="entry name" value="PP2C_SIG"/>
    <property type="match status" value="1"/>
</dbReference>
<reference evidence="10 11" key="1">
    <citation type="submission" date="2014-12" db="EMBL/GenBank/DDBJ databases">
        <title>Draft genome sequences of 29 type strains of Enterococci.</title>
        <authorList>
            <person name="Zhong Z."/>
            <person name="Sun Z."/>
            <person name="Liu W."/>
            <person name="Zhang W."/>
            <person name="Zhang H."/>
        </authorList>
    </citation>
    <scope>NUCLEOTIDE SEQUENCE [LARGE SCALE GENOMIC DNA]</scope>
    <source>
        <strain evidence="10 11">DSM 21207</strain>
    </source>
</reference>
<dbReference type="EMBL" id="JXKG01000014">
    <property type="protein sequence ID" value="OJG14744.1"/>
    <property type="molecule type" value="Genomic_DNA"/>
</dbReference>
<dbReference type="Pfam" id="PF13672">
    <property type="entry name" value="PP2C_2"/>
    <property type="match status" value="1"/>
</dbReference>
<accession>A0A1L8R4Q8</accession>
<dbReference type="NCBIfam" id="NF033484">
    <property type="entry name" value="Stp1_PP2C_phos"/>
    <property type="match status" value="1"/>
</dbReference>
<dbReference type="STRING" id="317010.RU96_GL000657"/>
<dbReference type="FunFam" id="3.60.40.10:FF:000002">
    <property type="entry name" value="Serine/threonine phosphatase stp"/>
    <property type="match status" value="1"/>
</dbReference>
<evidence type="ECO:0000256" key="2">
    <source>
        <dbReference type="ARBA" id="ARBA00013081"/>
    </source>
</evidence>
<keyword evidence="3" id="KW-0479">Metal-binding</keyword>
<evidence type="ECO:0000256" key="7">
    <source>
        <dbReference type="ARBA" id="ARBA00047761"/>
    </source>
</evidence>
<dbReference type="GO" id="GO:0004722">
    <property type="term" value="F:protein serine/threonine phosphatase activity"/>
    <property type="evidence" value="ECO:0007669"/>
    <property type="project" value="UniProtKB-EC"/>
</dbReference>
<feature type="domain" description="PPM-type phosphatase" evidence="9">
    <location>
        <begin position="2"/>
        <end position="241"/>
    </location>
</feature>